<sequence>MSDILASGQWKEFSVSNRGALEIGLVAPVPATLEVVGTSSAPKYLGVSRDAVAFPGRAVSAERPVTVRANASSQEAFPGDCVVDLSFDAAGGEHAYLIRGIPVAGQASAPLLQLTLEGGSIRVRPGEGGAATLGLGGWCAKRREESGASLAPTITEIVVDASASMVQHQPRVESFLAFVADSCAAIGVAAPPVRSFGVGGSVGASSTGMGGVGSVQMDPDARGRRIVVTDIPLEAGRCECLVVGSPEIVRALAPHSGAPYFVPDGDVWNELLREDTAFTSQTLATMDPLLDWLSHPASSNASIGTSS</sequence>
<evidence type="ECO:0000313" key="2">
    <source>
        <dbReference type="Proteomes" id="UP000185736"/>
    </source>
</evidence>
<protein>
    <submittedName>
        <fullName evidence="1">Uncharacterized protein</fullName>
    </submittedName>
</protein>
<dbReference type="AlphaFoldDB" id="A0A1Q8HYZ8"/>
<dbReference type="EMBL" id="MSGO01000042">
    <property type="protein sequence ID" value="OLL14070.1"/>
    <property type="molecule type" value="Genomic_DNA"/>
</dbReference>
<reference evidence="1 2" key="1">
    <citation type="submission" date="2016-12" db="EMBL/GenBank/DDBJ databases">
        <title>Genomic comparison of strains in the 'Actinomyces naeslundii' group.</title>
        <authorList>
            <person name="Mughal S.R."/>
            <person name="Do T."/>
            <person name="Gilbert S.C."/>
            <person name="Witherden E.A."/>
            <person name="Didelot X."/>
            <person name="Beighton D."/>
        </authorList>
    </citation>
    <scope>NUCLEOTIDE SEQUENCE [LARGE SCALE GENOMIC DNA]</scope>
    <source>
        <strain evidence="1 2">S64C</strain>
    </source>
</reference>
<accession>A0A1Q8HYZ8</accession>
<name>A0A1Q8HYZ8_9ACTO</name>
<gene>
    <name evidence="1" type="ORF">BKH32_10410</name>
</gene>
<dbReference type="RefSeq" id="WP_075249975.1">
    <property type="nucleotide sequence ID" value="NZ_MSGO01000042.1"/>
</dbReference>
<comment type="caution">
    <text evidence="1">The sequence shown here is derived from an EMBL/GenBank/DDBJ whole genome shotgun (WGS) entry which is preliminary data.</text>
</comment>
<dbReference type="Proteomes" id="UP000185736">
    <property type="component" value="Unassembled WGS sequence"/>
</dbReference>
<proteinExistence type="predicted"/>
<evidence type="ECO:0000313" key="1">
    <source>
        <dbReference type="EMBL" id="OLL14070.1"/>
    </source>
</evidence>
<organism evidence="1 2">
    <name type="scientific">Actinomyces oris</name>
    <dbReference type="NCBI Taxonomy" id="544580"/>
    <lineage>
        <taxon>Bacteria</taxon>
        <taxon>Bacillati</taxon>
        <taxon>Actinomycetota</taxon>
        <taxon>Actinomycetes</taxon>
        <taxon>Actinomycetales</taxon>
        <taxon>Actinomycetaceae</taxon>
        <taxon>Actinomyces</taxon>
    </lineage>
</organism>